<keyword evidence="5" id="KW-1185">Reference proteome</keyword>
<accession>A0A919TKP5</accession>
<dbReference type="Pfam" id="PF26571">
    <property type="entry name" value="VldE"/>
    <property type="match status" value="1"/>
</dbReference>
<reference evidence="4" key="1">
    <citation type="submission" date="2021-01" db="EMBL/GenBank/DDBJ databases">
        <title>Whole genome shotgun sequence of Actinoplanes siamensis NBRC 109076.</title>
        <authorList>
            <person name="Komaki H."/>
            <person name="Tamura T."/>
        </authorList>
    </citation>
    <scope>NUCLEOTIDE SEQUENCE</scope>
    <source>
        <strain evidence="4">NBRC 109076</strain>
    </source>
</reference>
<proteinExistence type="predicted"/>
<protein>
    <recommendedName>
        <fullName evidence="3">ARB-07466-like C-terminal domain-containing protein</fullName>
    </recommendedName>
</protein>
<dbReference type="InterPro" id="IPR058593">
    <property type="entry name" value="ARB_07466-like_C"/>
</dbReference>
<name>A0A919TKP5_9ACTN</name>
<sequence>MQHVTARRPWVAVLALLVAACGIGGVATPAAAAPRPLAAPGESGDDGEGGSKSLLDKLDEASKGYVSAKAKLTTSKDQQVKLGAELKKLDAAIGPQQQALNKYAEQAYTMGRLGPLSALLTSDTSAGFLDRAQLLSTVAERQNQAIADLRTTRDNQQKAKTAIDKTVADQEKLVKVMANRKAQAEQALKEADQGDDAADDADSGSSGGGGATADKPSGSLAGGCSVDDPTTTGCITPRLSFALKQAQKDGFTRYVACFRHQNSGEHPKGRACDFAADKSGFGGVATGSSRTYGNNLANYFIKNSDTLGVLYVIWFKRIWLPSSGWKSYSGAGGTPSTDHTNHVHLSVT</sequence>
<dbReference type="AlphaFoldDB" id="A0A919TKP5"/>
<feature type="compositionally biased region" description="Acidic residues" evidence="1">
    <location>
        <begin position="193"/>
        <end position="202"/>
    </location>
</feature>
<feature type="region of interest" description="Disordered" evidence="1">
    <location>
        <begin position="32"/>
        <end position="54"/>
    </location>
</feature>
<dbReference type="EMBL" id="BOMW01000026">
    <property type="protein sequence ID" value="GIF05380.1"/>
    <property type="molecule type" value="Genomic_DNA"/>
</dbReference>
<evidence type="ECO:0000259" key="3">
    <source>
        <dbReference type="Pfam" id="PF26571"/>
    </source>
</evidence>
<feature type="region of interest" description="Disordered" evidence="1">
    <location>
        <begin position="184"/>
        <end position="223"/>
    </location>
</feature>
<feature type="compositionally biased region" description="Low complexity" evidence="1">
    <location>
        <begin position="32"/>
        <end position="42"/>
    </location>
</feature>
<dbReference type="InterPro" id="IPR006311">
    <property type="entry name" value="TAT_signal"/>
</dbReference>
<feature type="domain" description="ARB-07466-like C-terminal" evidence="3">
    <location>
        <begin position="232"/>
        <end position="339"/>
    </location>
</feature>
<dbReference type="Proteomes" id="UP000629619">
    <property type="component" value="Unassembled WGS sequence"/>
</dbReference>
<dbReference type="PROSITE" id="PS51318">
    <property type="entry name" value="TAT"/>
    <property type="match status" value="1"/>
</dbReference>
<dbReference type="RefSeq" id="WP_203680041.1">
    <property type="nucleotide sequence ID" value="NZ_BOMW01000026.1"/>
</dbReference>
<gene>
    <name evidence="4" type="ORF">Asi03nite_29180</name>
</gene>
<evidence type="ECO:0000256" key="2">
    <source>
        <dbReference type="SAM" id="SignalP"/>
    </source>
</evidence>
<organism evidence="4 5">
    <name type="scientific">Actinoplanes siamensis</name>
    <dbReference type="NCBI Taxonomy" id="1223317"/>
    <lineage>
        <taxon>Bacteria</taxon>
        <taxon>Bacillati</taxon>
        <taxon>Actinomycetota</taxon>
        <taxon>Actinomycetes</taxon>
        <taxon>Micromonosporales</taxon>
        <taxon>Micromonosporaceae</taxon>
        <taxon>Actinoplanes</taxon>
    </lineage>
</organism>
<comment type="caution">
    <text evidence="4">The sequence shown here is derived from an EMBL/GenBank/DDBJ whole genome shotgun (WGS) entry which is preliminary data.</text>
</comment>
<feature type="signal peptide" evidence="2">
    <location>
        <begin position="1"/>
        <end position="32"/>
    </location>
</feature>
<dbReference type="PROSITE" id="PS51257">
    <property type="entry name" value="PROKAR_LIPOPROTEIN"/>
    <property type="match status" value="1"/>
</dbReference>
<evidence type="ECO:0000256" key="1">
    <source>
        <dbReference type="SAM" id="MobiDB-lite"/>
    </source>
</evidence>
<evidence type="ECO:0000313" key="4">
    <source>
        <dbReference type="EMBL" id="GIF05380.1"/>
    </source>
</evidence>
<feature type="chain" id="PRO_5037908473" description="ARB-07466-like C-terminal domain-containing protein" evidence="2">
    <location>
        <begin position="33"/>
        <end position="348"/>
    </location>
</feature>
<evidence type="ECO:0000313" key="5">
    <source>
        <dbReference type="Proteomes" id="UP000629619"/>
    </source>
</evidence>
<keyword evidence="2" id="KW-0732">Signal</keyword>
<dbReference type="Gene3D" id="6.10.250.3150">
    <property type="match status" value="1"/>
</dbReference>